<dbReference type="PANTHER" id="PTHR43581">
    <property type="entry name" value="ATP/GTP PHOSPHATASE"/>
    <property type="match status" value="1"/>
</dbReference>
<dbReference type="PANTHER" id="PTHR43581:SF2">
    <property type="entry name" value="EXCINUCLEASE ATPASE SUBUNIT"/>
    <property type="match status" value="1"/>
</dbReference>
<dbReference type="SUPFAM" id="SSF52540">
    <property type="entry name" value="P-loop containing nucleoside triphosphate hydrolases"/>
    <property type="match status" value="1"/>
</dbReference>
<dbReference type="EMBL" id="JAANES010000001">
    <property type="protein sequence ID" value="MBS3018705.1"/>
    <property type="molecule type" value="Genomic_DNA"/>
</dbReference>
<proteinExistence type="predicted"/>
<evidence type="ECO:0000313" key="3">
    <source>
        <dbReference type="Proteomes" id="UP001647436"/>
    </source>
</evidence>
<gene>
    <name evidence="2" type="ORF">DJFAAGMI_01437</name>
</gene>
<feature type="domain" description="Endonuclease GajA/Old nuclease/RecF-like AAA" evidence="1">
    <location>
        <begin position="188"/>
        <end position="344"/>
    </location>
</feature>
<dbReference type="InterPro" id="IPR027417">
    <property type="entry name" value="P-loop_NTPase"/>
</dbReference>
<reference evidence="2 3" key="1">
    <citation type="submission" date="2020-03" db="EMBL/GenBank/DDBJ databases">
        <title>The role of nitrogen metabolism on polyethylene biodegradation.</title>
        <authorList>
            <person name="Peixoto J."/>
            <person name="Vizzotto C.S."/>
            <person name="Ramos A."/>
            <person name="Alves G."/>
            <person name="Steindorff A."/>
            <person name="Kruger R."/>
        </authorList>
    </citation>
    <scope>NUCLEOTIDE SEQUENCE [LARGE SCALE GENOMIC DNA]</scope>
    <source>
        <strain evidence="2 3">PE63</strain>
    </source>
</reference>
<accession>A0ABS5LQC6</accession>
<dbReference type="InterPro" id="IPR051396">
    <property type="entry name" value="Bact_Antivir_Def_Nuclease"/>
</dbReference>
<evidence type="ECO:0000313" key="2">
    <source>
        <dbReference type="EMBL" id="MBS3018705.1"/>
    </source>
</evidence>
<dbReference type="Proteomes" id="UP001647436">
    <property type="component" value="Unassembled WGS sequence"/>
</dbReference>
<comment type="caution">
    <text evidence="2">The sequence shown here is derived from an EMBL/GenBank/DDBJ whole genome shotgun (WGS) entry which is preliminary data.</text>
</comment>
<sequence>MEKLTINNFLIIKKAEIDVKRINIIIGPQANGKSLVAKILNFCKTLGLDFIEGVQENKSKRELDNKILKEFEERFPRYTWEGTSFDIKYQFEDIEFNLVGRKSSKQNKTTISIRYSDNLARIFVAKKKIFQKKLDERRKSNSLKAGRKSVFYEEGIFYENVVNSLRRGEYSSFFMNGFFIPASRSFFANLQKNIFSFLASNLDIDPYLKEFGKDYENAKRWYKSDFMQKRLDSKNANDIHRVIEQIIAGDYEFSDEQDWIIGKQGSRINLANASSGQQESLPMLITLYSLPIMNNEDDDAMCFIEEPEAHLFPTSQGHVVSIISQLYATTQLNFFMTTHSPYIISAINNFILASDKVRAGLISIEEFRTINGSGIPIRYEDVAAYSIENGVTVNICDDDYRLVGAGMLDKIGDHYESVMHDLLARGE</sequence>
<evidence type="ECO:0000259" key="1">
    <source>
        <dbReference type="Pfam" id="PF13175"/>
    </source>
</evidence>
<dbReference type="RefSeq" id="WP_211456511.1">
    <property type="nucleotide sequence ID" value="NZ_JAANES010000001.1"/>
</dbReference>
<protein>
    <recommendedName>
        <fullName evidence="1">Endonuclease GajA/Old nuclease/RecF-like AAA domain-containing protein</fullName>
    </recommendedName>
</protein>
<keyword evidence="3" id="KW-1185">Reference proteome</keyword>
<organism evidence="2 3">
    <name type="scientific">Comamonas brasiliensis</name>
    <dbReference type="NCBI Taxonomy" id="1812482"/>
    <lineage>
        <taxon>Bacteria</taxon>
        <taxon>Pseudomonadati</taxon>
        <taxon>Pseudomonadota</taxon>
        <taxon>Betaproteobacteria</taxon>
        <taxon>Burkholderiales</taxon>
        <taxon>Comamonadaceae</taxon>
        <taxon>Comamonas</taxon>
    </lineage>
</organism>
<dbReference type="Gene3D" id="3.40.50.300">
    <property type="entry name" value="P-loop containing nucleotide triphosphate hydrolases"/>
    <property type="match status" value="1"/>
</dbReference>
<dbReference type="Pfam" id="PF13175">
    <property type="entry name" value="AAA_15"/>
    <property type="match status" value="1"/>
</dbReference>
<dbReference type="InterPro" id="IPR041685">
    <property type="entry name" value="AAA_GajA/Old/RecF-like"/>
</dbReference>
<name>A0ABS5LQC6_9BURK</name>